<dbReference type="Pfam" id="PF04055">
    <property type="entry name" value="Radical_SAM"/>
    <property type="match status" value="1"/>
</dbReference>
<accession>A0A9D9E7H8</accession>
<dbReference type="SMART" id="SM00729">
    <property type="entry name" value="Elp3"/>
    <property type="match status" value="1"/>
</dbReference>
<keyword evidence="3" id="KW-0949">S-adenosyl-L-methionine</keyword>
<dbReference type="InterPro" id="IPR058240">
    <property type="entry name" value="rSAM_sf"/>
</dbReference>
<evidence type="ECO:0000313" key="9">
    <source>
        <dbReference type="Proteomes" id="UP000823633"/>
    </source>
</evidence>
<dbReference type="EMBL" id="JADIMU010000008">
    <property type="protein sequence ID" value="MBO8442318.1"/>
    <property type="molecule type" value="Genomic_DNA"/>
</dbReference>
<dbReference type="GO" id="GO:0046872">
    <property type="term" value="F:metal ion binding"/>
    <property type="evidence" value="ECO:0007669"/>
    <property type="project" value="UniProtKB-KW"/>
</dbReference>
<keyword evidence="6" id="KW-0411">Iron-sulfur</keyword>
<dbReference type="PROSITE" id="PS51918">
    <property type="entry name" value="RADICAL_SAM"/>
    <property type="match status" value="1"/>
</dbReference>
<name>A0A9D9E7H8_9SPIR</name>
<organism evidence="8 9">
    <name type="scientific">Candidatus Aphodenecus pullistercoris</name>
    <dbReference type="NCBI Taxonomy" id="2840669"/>
    <lineage>
        <taxon>Bacteria</taxon>
        <taxon>Pseudomonadati</taxon>
        <taxon>Spirochaetota</taxon>
        <taxon>Spirochaetia</taxon>
        <taxon>Spirochaetales</taxon>
        <taxon>Candidatus Aphodenecus</taxon>
    </lineage>
</organism>
<gene>
    <name evidence="8" type="ORF">IAC42_00950</name>
</gene>
<keyword evidence="5" id="KW-0408">Iron</keyword>
<dbReference type="InterPro" id="IPR034457">
    <property type="entry name" value="Organic_radical-activating"/>
</dbReference>
<comment type="cofactor">
    <cofactor evidence="1">
        <name>[4Fe-4S] cluster</name>
        <dbReference type="ChEBI" id="CHEBI:49883"/>
    </cofactor>
</comment>
<dbReference type="PANTHER" id="PTHR30352">
    <property type="entry name" value="PYRUVATE FORMATE-LYASE-ACTIVATING ENZYME"/>
    <property type="match status" value="1"/>
</dbReference>
<evidence type="ECO:0000256" key="6">
    <source>
        <dbReference type="ARBA" id="ARBA00023014"/>
    </source>
</evidence>
<feature type="domain" description="Radical SAM core" evidence="7">
    <location>
        <begin position="12"/>
        <end position="228"/>
    </location>
</feature>
<reference evidence="8" key="1">
    <citation type="submission" date="2020-10" db="EMBL/GenBank/DDBJ databases">
        <authorList>
            <person name="Gilroy R."/>
        </authorList>
    </citation>
    <scope>NUCLEOTIDE SEQUENCE</scope>
    <source>
        <strain evidence="8">11167</strain>
    </source>
</reference>
<dbReference type="SUPFAM" id="SSF102114">
    <property type="entry name" value="Radical SAM enzymes"/>
    <property type="match status" value="1"/>
</dbReference>
<dbReference type="SFLD" id="SFLDS00029">
    <property type="entry name" value="Radical_SAM"/>
    <property type="match status" value="1"/>
</dbReference>
<dbReference type="Gene3D" id="3.20.20.70">
    <property type="entry name" value="Aldolase class I"/>
    <property type="match status" value="1"/>
</dbReference>
<dbReference type="InterPro" id="IPR012840">
    <property type="entry name" value="NrdG2"/>
</dbReference>
<dbReference type="InterPro" id="IPR007197">
    <property type="entry name" value="rSAM"/>
</dbReference>
<dbReference type="GO" id="GO:0003824">
    <property type="term" value="F:catalytic activity"/>
    <property type="evidence" value="ECO:0007669"/>
    <property type="project" value="InterPro"/>
</dbReference>
<dbReference type="InterPro" id="IPR013785">
    <property type="entry name" value="Aldolase_TIM"/>
</dbReference>
<evidence type="ECO:0000256" key="2">
    <source>
        <dbReference type="ARBA" id="ARBA00022485"/>
    </source>
</evidence>
<sequence>MLIHGLNRLSLVDYPGCMAAIVFTGSCNFRCPFCHNSSLVLDPLSQPVVDEDELFSFLRKRHGMLDGLVITGGEPTVHDDLPDFIARVKDLGYLVKLDTNGGRPEMLARVIAQGKVDYIAMDIKNCLERYGETIGRPGFDTAPIVESIAMIKGSGIDYEFRTTVVEGLHSALEMEKICHMIAPCRRYFLQSFVPSQDTISQGLSAPSKATMESHLKLVQTYIGNAQLRDSL</sequence>
<evidence type="ECO:0000256" key="4">
    <source>
        <dbReference type="ARBA" id="ARBA00022723"/>
    </source>
</evidence>
<dbReference type="PANTHER" id="PTHR30352:SF5">
    <property type="entry name" value="PYRUVATE FORMATE-LYASE 1-ACTIVATING ENZYME"/>
    <property type="match status" value="1"/>
</dbReference>
<dbReference type="InterPro" id="IPR006638">
    <property type="entry name" value="Elp3/MiaA/NifB-like_rSAM"/>
</dbReference>
<evidence type="ECO:0000259" key="7">
    <source>
        <dbReference type="PROSITE" id="PS51918"/>
    </source>
</evidence>
<dbReference type="SFLD" id="SFLDG01094">
    <property type="entry name" value="Uncharacterised_Radical_SAM_Su"/>
    <property type="match status" value="1"/>
</dbReference>
<reference evidence="8" key="2">
    <citation type="journal article" date="2021" name="PeerJ">
        <title>Extensive microbial diversity within the chicken gut microbiome revealed by metagenomics and culture.</title>
        <authorList>
            <person name="Gilroy R."/>
            <person name="Ravi A."/>
            <person name="Getino M."/>
            <person name="Pursley I."/>
            <person name="Horton D.L."/>
            <person name="Alikhan N.F."/>
            <person name="Baker D."/>
            <person name="Gharbi K."/>
            <person name="Hall N."/>
            <person name="Watson M."/>
            <person name="Adriaenssens E.M."/>
            <person name="Foster-Nyarko E."/>
            <person name="Jarju S."/>
            <person name="Secka A."/>
            <person name="Antonio M."/>
            <person name="Oren A."/>
            <person name="Chaudhuri R.R."/>
            <person name="La Ragione R."/>
            <person name="Hildebrand F."/>
            <person name="Pallen M.J."/>
        </authorList>
    </citation>
    <scope>NUCLEOTIDE SEQUENCE</scope>
    <source>
        <strain evidence="8">11167</strain>
    </source>
</reference>
<proteinExistence type="predicted"/>
<evidence type="ECO:0000256" key="5">
    <source>
        <dbReference type="ARBA" id="ARBA00023004"/>
    </source>
</evidence>
<dbReference type="CDD" id="cd01335">
    <property type="entry name" value="Radical_SAM"/>
    <property type="match status" value="1"/>
</dbReference>
<protein>
    <submittedName>
        <fullName evidence="8">Anaerobic ribonucleoside-triphosphate reductase activating protein</fullName>
    </submittedName>
</protein>
<keyword evidence="2" id="KW-0004">4Fe-4S</keyword>
<evidence type="ECO:0000256" key="3">
    <source>
        <dbReference type="ARBA" id="ARBA00022691"/>
    </source>
</evidence>
<dbReference type="GO" id="GO:0051539">
    <property type="term" value="F:4 iron, 4 sulfur cluster binding"/>
    <property type="evidence" value="ECO:0007669"/>
    <property type="project" value="UniProtKB-KW"/>
</dbReference>
<evidence type="ECO:0000313" key="8">
    <source>
        <dbReference type="EMBL" id="MBO8442318.1"/>
    </source>
</evidence>
<keyword evidence="4" id="KW-0479">Metal-binding</keyword>
<comment type="caution">
    <text evidence="8">The sequence shown here is derived from an EMBL/GenBank/DDBJ whole genome shotgun (WGS) entry which is preliminary data.</text>
</comment>
<dbReference type="Proteomes" id="UP000823633">
    <property type="component" value="Unassembled WGS sequence"/>
</dbReference>
<dbReference type="NCBIfam" id="TIGR02495">
    <property type="entry name" value="NrdG2"/>
    <property type="match status" value="1"/>
</dbReference>
<dbReference type="AlphaFoldDB" id="A0A9D9E7H8"/>
<evidence type="ECO:0000256" key="1">
    <source>
        <dbReference type="ARBA" id="ARBA00001966"/>
    </source>
</evidence>